<sequence length="207" mass="22783">MQEKIRSAEKDFCVLGNPDNCPCPDIRPEDLPLPTLPSFDRVTTEAFSTEEVMTTLLTSTETPVVRVKGEETTLLPGINDTTDRQVCCQASVYILIAFLIVVFLAILLCLIIKYLRKSKLRDAYSPGKAEAKNGAKSENPAEVVPLKSQNWVCTPSLSQSQSADPIGQSEMNTVPVKTPSDSDLMVDEESRIQDLQPQLSQVELISP</sequence>
<proteinExistence type="predicted"/>
<evidence type="ECO:0000313" key="3">
    <source>
        <dbReference type="EMBL" id="PIK44065.1"/>
    </source>
</evidence>
<evidence type="ECO:0000313" key="4">
    <source>
        <dbReference type="Proteomes" id="UP000230750"/>
    </source>
</evidence>
<keyword evidence="2" id="KW-1133">Transmembrane helix</keyword>
<gene>
    <name evidence="3" type="ORF">BSL78_19082</name>
</gene>
<feature type="transmembrane region" description="Helical" evidence="2">
    <location>
        <begin position="92"/>
        <end position="115"/>
    </location>
</feature>
<dbReference type="Proteomes" id="UP000230750">
    <property type="component" value="Unassembled WGS sequence"/>
</dbReference>
<accession>A0A2G8K7V6</accession>
<comment type="caution">
    <text evidence="3">The sequence shown here is derived from an EMBL/GenBank/DDBJ whole genome shotgun (WGS) entry which is preliminary data.</text>
</comment>
<name>A0A2G8K7V6_STIJA</name>
<dbReference type="EMBL" id="MRZV01000803">
    <property type="protein sequence ID" value="PIK44065.1"/>
    <property type="molecule type" value="Genomic_DNA"/>
</dbReference>
<evidence type="ECO:0000256" key="2">
    <source>
        <dbReference type="SAM" id="Phobius"/>
    </source>
</evidence>
<organism evidence="3 4">
    <name type="scientific">Stichopus japonicus</name>
    <name type="common">Sea cucumber</name>
    <dbReference type="NCBI Taxonomy" id="307972"/>
    <lineage>
        <taxon>Eukaryota</taxon>
        <taxon>Metazoa</taxon>
        <taxon>Echinodermata</taxon>
        <taxon>Eleutherozoa</taxon>
        <taxon>Echinozoa</taxon>
        <taxon>Holothuroidea</taxon>
        <taxon>Aspidochirotacea</taxon>
        <taxon>Aspidochirotida</taxon>
        <taxon>Stichopodidae</taxon>
        <taxon>Apostichopus</taxon>
    </lineage>
</organism>
<reference evidence="3 4" key="1">
    <citation type="journal article" date="2017" name="PLoS Biol.">
        <title>The sea cucumber genome provides insights into morphological evolution and visceral regeneration.</title>
        <authorList>
            <person name="Zhang X."/>
            <person name="Sun L."/>
            <person name="Yuan J."/>
            <person name="Sun Y."/>
            <person name="Gao Y."/>
            <person name="Zhang L."/>
            <person name="Li S."/>
            <person name="Dai H."/>
            <person name="Hamel J.F."/>
            <person name="Liu C."/>
            <person name="Yu Y."/>
            <person name="Liu S."/>
            <person name="Lin W."/>
            <person name="Guo K."/>
            <person name="Jin S."/>
            <person name="Xu P."/>
            <person name="Storey K.B."/>
            <person name="Huan P."/>
            <person name="Zhang T."/>
            <person name="Zhou Y."/>
            <person name="Zhang J."/>
            <person name="Lin C."/>
            <person name="Li X."/>
            <person name="Xing L."/>
            <person name="Huo D."/>
            <person name="Sun M."/>
            <person name="Wang L."/>
            <person name="Mercier A."/>
            <person name="Li F."/>
            <person name="Yang H."/>
            <person name="Xiang J."/>
        </authorList>
    </citation>
    <scope>NUCLEOTIDE SEQUENCE [LARGE SCALE GENOMIC DNA]</scope>
    <source>
        <strain evidence="3">Shaxun</strain>
        <tissue evidence="3">Muscle</tissue>
    </source>
</reference>
<keyword evidence="4" id="KW-1185">Reference proteome</keyword>
<keyword evidence="2" id="KW-0812">Transmembrane</keyword>
<keyword evidence="2" id="KW-0472">Membrane</keyword>
<dbReference type="AlphaFoldDB" id="A0A2G8K7V6"/>
<feature type="region of interest" description="Disordered" evidence="1">
    <location>
        <begin position="155"/>
        <end position="192"/>
    </location>
</feature>
<evidence type="ECO:0000256" key="1">
    <source>
        <dbReference type="SAM" id="MobiDB-lite"/>
    </source>
</evidence>
<protein>
    <submittedName>
        <fullName evidence="3">Uncharacterized protein</fullName>
    </submittedName>
</protein>